<feature type="non-terminal residue" evidence="2">
    <location>
        <position position="1"/>
    </location>
</feature>
<dbReference type="Proteomes" id="UP000030763">
    <property type="component" value="Unassembled WGS sequence"/>
</dbReference>
<dbReference type="AlphaFoldDB" id="U6M3R5"/>
<dbReference type="VEuPathDB" id="ToxoDB:EMWEY_00052290"/>
<feature type="region of interest" description="Disordered" evidence="1">
    <location>
        <begin position="24"/>
        <end position="68"/>
    </location>
</feature>
<sequence length="68" mass="7209">GGLFIHSAMPDRLRSPLFKMHRELARMGSTSSEDSVSESETDDSSSNNSGKSSSSSSNTTVETTHTTG</sequence>
<reference evidence="2" key="2">
    <citation type="submission" date="2013-10" db="EMBL/GenBank/DDBJ databases">
        <authorList>
            <person name="Aslett M."/>
        </authorList>
    </citation>
    <scope>NUCLEOTIDE SEQUENCE [LARGE SCALE GENOMIC DNA]</scope>
    <source>
        <strain evidence="2">Weybridge</strain>
    </source>
</reference>
<dbReference type="RefSeq" id="XP_013335299.1">
    <property type="nucleotide sequence ID" value="XM_013479845.1"/>
</dbReference>
<accession>U6M3R5</accession>
<keyword evidence="3" id="KW-1185">Reference proteome</keyword>
<evidence type="ECO:0000313" key="3">
    <source>
        <dbReference type="Proteomes" id="UP000030763"/>
    </source>
</evidence>
<name>U6M3R5_EIMMA</name>
<organism evidence="2 3">
    <name type="scientific">Eimeria maxima</name>
    <name type="common">Coccidian parasite</name>
    <dbReference type="NCBI Taxonomy" id="5804"/>
    <lineage>
        <taxon>Eukaryota</taxon>
        <taxon>Sar</taxon>
        <taxon>Alveolata</taxon>
        <taxon>Apicomplexa</taxon>
        <taxon>Conoidasida</taxon>
        <taxon>Coccidia</taxon>
        <taxon>Eucoccidiorida</taxon>
        <taxon>Eimeriorina</taxon>
        <taxon>Eimeriidae</taxon>
        <taxon>Eimeria</taxon>
    </lineage>
</organism>
<dbReference type="GeneID" id="25339215"/>
<dbReference type="EMBL" id="HG719765">
    <property type="protein sequence ID" value="CDJ58651.1"/>
    <property type="molecule type" value="Genomic_DNA"/>
</dbReference>
<protein>
    <submittedName>
        <fullName evidence="2">Uncharacterized protein</fullName>
    </submittedName>
</protein>
<reference evidence="2" key="1">
    <citation type="submission" date="2013-10" db="EMBL/GenBank/DDBJ databases">
        <title>Genomic analysis of the causative agents of coccidiosis in chickens.</title>
        <authorList>
            <person name="Reid A.J."/>
            <person name="Blake D."/>
            <person name="Billington K."/>
            <person name="Browne H."/>
            <person name="Dunn M."/>
            <person name="Hung S."/>
            <person name="Kawahara F."/>
            <person name="Miranda-Saavedra D."/>
            <person name="Mourier T."/>
            <person name="Nagra H."/>
            <person name="Otto T.D."/>
            <person name="Rawlings N."/>
            <person name="Sanchez A."/>
            <person name="Sanders M."/>
            <person name="Subramaniam C."/>
            <person name="Tay Y."/>
            <person name="Dear P."/>
            <person name="Doerig C."/>
            <person name="Gruber A."/>
            <person name="Parkinson J."/>
            <person name="Shirley M."/>
            <person name="Wan K.L."/>
            <person name="Berriman M."/>
            <person name="Tomley F."/>
            <person name="Pain A."/>
        </authorList>
    </citation>
    <scope>NUCLEOTIDE SEQUENCE [LARGE SCALE GENOMIC DNA]</scope>
    <source>
        <strain evidence="2">Weybridge</strain>
    </source>
</reference>
<gene>
    <name evidence="2" type="ORF">EMWEY_00052290</name>
</gene>
<proteinExistence type="predicted"/>
<evidence type="ECO:0000256" key="1">
    <source>
        <dbReference type="SAM" id="MobiDB-lite"/>
    </source>
</evidence>
<feature type="compositionally biased region" description="Low complexity" evidence="1">
    <location>
        <begin position="44"/>
        <end position="68"/>
    </location>
</feature>
<evidence type="ECO:0000313" key="2">
    <source>
        <dbReference type="EMBL" id="CDJ58651.1"/>
    </source>
</evidence>